<evidence type="ECO:0000256" key="1">
    <source>
        <dbReference type="SAM" id="MobiDB-lite"/>
    </source>
</evidence>
<feature type="region of interest" description="Disordered" evidence="1">
    <location>
        <begin position="313"/>
        <end position="339"/>
    </location>
</feature>
<evidence type="ECO:0000313" key="2">
    <source>
        <dbReference type="EMBL" id="KRV48804.1"/>
    </source>
</evidence>
<accession>A0A0T6LS39</accession>
<keyword evidence="3" id="KW-1185">Reference proteome</keyword>
<proteinExistence type="predicted"/>
<name>A0A0T6LS39_WENVI</name>
<dbReference type="NCBIfam" id="TIGR01913">
    <property type="entry name" value="bet_lambda"/>
    <property type="match status" value="1"/>
</dbReference>
<dbReference type="AlphaFoldDB" id="A0A0T6LS39"/>
<comment type="caution">
    <text evidence="2">The sequence shown here is derived from an EMBL/GenBank/DDBJ whole genome shotgun (WGS) entry which is preliminary data.</text>
</comment>
<dbReference type="InterPro" id="IPR018330">
    <property type="entry name" value="RecT_fam"/>
</dbReference>
<dbReference type="GO" id="GO:0006310">
    <property type="term" value="P:DNA recombination"/>
    <property type="evidence" value="ECO:0007669"/>
    <property type="project" value="InterPro"/>
</dbReference>
<gene>
    <name evidence="2" type="ORF">AQ490_23335</name>
</gene>
<reference evidence="2 3" key="1">
    <citation type="submission" date="2015-10" db="EMBL/GenBank/DDBJ databases">
        <title>Draft genome sequence of pyrrolomycin-producing Streptomyces vitaminophilus.</title>
        <authorList>
            <person name="Graham D.E."/>
            <person name="Mahan K.M."/>
            <person name="Klingeman D.M."/>
            <person name="Hettich R.L."/>
            <person name="Parry R.J."/>
        </authorList>
    </citation>
    <scope>NUCLEOTIDE SEQUENCE [LARGE SCALE GENOMIC DNA]</scope>
    <source>
        <strain evidence="2 3">ATCC 31673</strain>
    </source>
</reference>
<dbReference type="InterPro" id="IPR010183">
    <property type="entry name" value="Phage_lambda_Bet"/>
</dbReference>
<evidence type="ECO:0000313" key="3">
    <source>
        <dbReference type="Proteomes" id="UP000050867"/>
    </source>
</evidence>
<dbReference type="OrthoDB" id="3191611at2"/>
<dbReference type="Pfam" id="PF03837">
    <property type="entry name" value="RecT"/>
    <property type="match status" value="1"/>
</dbReference>
<dbReference type="RefSeq" id="WP_058032873.1">
    <property type="nucleotide sequence ID" value="NZ_LLZU01000018.1"/>
</dbReference>
<sequence>MTDIVKSGGALAIRADQTTWTPAQEAVLRQSGIDDQVAAAELSAFLHLCQRTDLDPFSRQIYLIGRWDNRQKRKVFTPQTSIDGYRVIAHRAAAAAGHALGYDDTLWCDPSGRWRDVWLPDGPPAAAKVTVVRNGQRFSAVARYREYVQTNKEGAPSGLWVKMPATMIAKCAEALALRMAFPHDLAGVYTAEEMAQADNPASERQLRAVRPDDPDPWAMPTPALAGGADARTPEQRIAVRAAHVRDPQVIRDLYREAQGAGLLTARVITPLGTLELGKYLIARGGELAGAAAPEPGTDAADQGAEVVDAEVVPEPAPAGRRSEPPTAAPVPGSGRATPPQMRLMHKAFTELGVTERGPRLDVTSLVVGRPVPSANDLSGDEAKRLLDWLTAHAESGEGARERYDAAVAALEDQAIAHAESGTAA</sequence>
<dbReference type="EMBL" id="LLZU01000018">
    <property type="protein sequence ID" value="KRV48804.1"/>
    <property type="molecule type" value="Genomic_DNA"/>
</dbReference>
<protein>
    <recommendedName>
        <fullName evidence="4">Phage recombination protein Bet</fullName>
    </recommendedName>
</protein>
<dbReference type="STRING" id="76728.AQ490_23335"/>
<organism evidence="2 3">
    <name type="scientific">Wenjunlia vitaminophila</name>
    <name type="common">Streptomyces vitaminophilus</name>
    <dbReference type="NCBI Taxonomy" id="76728"/>
    <lineage>
        <taxon>Bacteria</taxon>
        <taxon>Bacillati</taxon>
        <taxon>Actinomycetota</taxon>
        <taxon>Actinomycetes</taxon>
        <taxon>Kitasatosporales</taxon>
        <taxon>Streptomycetaceae</taxon>
        <taxon>Wenjunlia</taxon>
    </lineage>
</organism>
<dbReference type="Proteomes" id="UP000050867">
    <property type="component" value="Unassembled WGS sequence"/>
</dbReference>
<evidence type="ECO:0008006" key="4">
    <source>
        <dbReference type="Google" id="ProtNLM"/>
    </source>
</evidence>
<dbReference type="GO" id="GO:0003677">
    <property type="term" value="F:DNA binding"/>
    <property type="evidence" value="ECO:0007669"/>
    <property type="project" value="InterPro"/>
</dbReference>